<sequence>QDIDMQLKEIMENVNNIIIRYAVDLNMSTGRRSSLTEFKKRKRTYFLDKMATYARNAEVREKTLAHILSWLEEWKDAILSEMTVIDADEYHRWMVQMEMLPETLKAIENNVKILSRFTLALLEEKKKRKKKTVSRVTLWKTWKERVTKRPGTAHALRADQLISDQYATNTKVSEIQDMLQELIDTAMFNKLENSAIKYISSTILNLSKALSMIHVGDSSDKEKELTMKIIEDLTGENETLQQKLQVVEEKCEQLLRIKAATEPPIYTSLTWKMLPGSSPQASNAFMKETSQSETSLDLPEQQQNLPEKKKKKAPEDSSEDIIKDNIPLKPLDQKPMEQKKTVSFMAGSHFQKSPINAKSESSKFLSPESADPVINKLIQTIVAEIESKGATSAVPLVEKDHKKKEKQRQEQYLQVGQEKSSGVSLKQQLLEEINLSTRRQMKGGKQRQQKQEKVGKKDQRQNIQKEIEQEEKQKQRGEEEEEHQKLRQEYIEAREQKMKEQGMLLEKEKGETEEETPEELFKKISQPPGTMSSTWKRLEGGSLSPLSRPRLRGSLSPLSRPRLRASLSPLSRPRLRASLSPLSRLRLRHSPRTLVPPTPGKPQKDKTRLLTSDTKKPEIMVPPSSPQEIEEKRYFIDVEAQRKNLILLNQATKTFRLPSQLYTTAKSLVIETLHMDAVRLGYLFRKYIAYRLIQSARNNITKQLKAIQNTGKGYETQNLYTMLSRIDDYRKKVMSMWTEKQMALEQKRNLYLREMIHIFGQVIRFPFPLSRMLLSKKKKKKVCRQPIALIDKKHIPMSTPYVQQPFLQLLKFCFFILLPPKQQEEQMEAIWNVDLSISSYPIAEKTSMHSLWAQLGGYPDIPRLLQLDI</sequence>
<reference evidence="6" key="1">
    <citation type="submission" date="2011-03" db="EMBL/GenBank/DDBJ databases">
        <title>Version 3 of the genome sequence of Otolemur garnettii (Bushbaby).</title>
        <authorList>
            <consortium name="The Broad Institute Genome Sequencing Platform"/>
            <person name="Di Palma F."/>
            <person name="Johnson J."/>
            <person name="Lander E.S."/>
            <person name="Lindblad-Toh K."/>
            <person name="Jaffe D.B."/>
            <person name="Gnerre S."/>
            <person name="MacCallum I."/>
            <person name="Przybylski D."/>
            <person name="Ribeiro F.J."/>
            <person name="Burton J.N."/>
            <person name="Walker B.J."/>
            <person name="Sharpe T."/>
            <person name="Hall G."/>
        </authorList>
    </citation>
    <scope>NUCLEOTIDE SEQUENCE [LARGE SCALE GENOMIC DNA]</scope>
</reference>
<feature type="region of interest" description="Disordered" evidence="2">
    <location>
        <begin position="279"/>
        <end position="321"/>
    </location>
</feature>
<dbReference type="Pfam" id="PF20865">
    <property type="entry name" value="FAM186A-B_C"/>
    <property type="match status" value="1"/>
</dbReference>
<dbReference type="Proteomes" id="UP000005225">
    <property type="component" value="Unassembled WGS sequence"/>
</dbReference>
<dbReference type="OMA" id="WINVEDQ"/>
<feature type="compositionally biased region" description="Basic and acidic residues" evidence="2">
    <location>
        <begin position="449"/>
        <end position="510"/>
    </location>
</feature>
<dbReference type="PANTHER" id="PTHR33590">
    <property type="entry name" value="GLUTENIN, HIGH MOLECULAR WEIGHT SUBUNIT PW212-RELATED PROTEIN"/>
    <property type="match status" value="1"/>
</dbReference>
<dbReference type="EMBL" id="AAQR03076286">
    <property type="status" value="NOT_ANNOTATED_CDS"/>
    <property type="molecule type" value="Genomic_DNA"/>
</dbReference>
<feature type="compositionally biased region" description="Low complexity" evidence="2">
    <location>
        <begin position="542"/>
        <end position="558"/>
    </location>
</feature>
<dbReference type="GeneTree" id="ENSGT00940000163376"/>
<feature type="compositionally biased region" description="Polar residues" evidence="2">
    <location>
        <begin position="279"/>
        <end position="305"/>
    </location>
</feature>
<feature type="domain" description="FAM186A/B N-terminal" evidence="4">
    <location>
        <begin position="1"/>
        <end position="214"/>
    </location>
</feature>
<reference evidence="5" key="2">
    <citation type="submission" date="2025-08" db="UniProtKB">
        <authorList>
            <consortium name="Ensembl"/>
        </authorList>
    </citation>
    <scope>IDENTIFICATION</scope>
</reference>
<feature type="domain" description="FAM186A/B C-terminal" evidence="3">
    <location>
        <begin position="631"/>
        <end position="868"/>
    </location>
</feature>
<feature type="region of interest" description="Disordered" evidence="2">
    <location>
        <begin position="581"/>
        <end position="612"/>
    </location>
</feature>
<evidence type="ECO:0000256" key="2">
    <source>
        <dbReference type="SAM" id="MobiDB-lite"/>
    </source>
</evidence>
<evidence type="ECO:0000313" key="6">
    <source>
        <dbReference type="Proteomes" id="UP000005225"/>
    </source>
</evidence>
<reference evidence="5" key="3">
    <citation type="submission" date="2025-09" db="UniProtKB">
        <authorList>
            <consortium name="Ensembl"/>
        </authorList>
    </citation>
    <scope>IDENTIFICATION</scope>
</reference>
<evidence type="ECO:0000256" key="1">
    <source>
        <dbReference type="SAM" id="Coils"/>
    </source>
</evidence>
<evidence type="ECO:0000259" key="3">
    <source>
        <dbReference type="Pfam" id="PF20865"/>
    </source>
</evidence>
<dbReference type="Pfam" id="PF20870">
    <property type="entry name" value="FAM186A-B_N"/>
    <property type="match status" value="1"/>
</dbReference>
<dbReference type="EMBL" id="AAQR03076287">
    <property type="status" value="NOT_ANNOTATED_CDS"/>
    <property type="molecule type" value="Genomic_DNA"/>
</dbReference>
<dbReference type="STRING" id="30611.ENSOGAP00000021656"/>
<dbReference type="Ensembl" id="ENSOGAT00000025368.1">
    <property type="protein sequence ID" value="ENSOGAP00000021656.1"/>
    <property type="gene ID" value="ENSOGAG00000029433.1"/>
</dbReference>
<dbReference type="HOGENOM" id="CLU_015516_0_0_1"/>
<dbReference type="InterPro" id="IPR049144">
    <property type="entry name" value="FAM186A_B_N"/>
</dbReference>
<dbReference type="EMBL" id="AAQR03076288">
    <property type="status" value="NOT_ANNOTATED_CDS"/>
    <property type="molecule type" value="Genomic_DNA"/>
</dbReference>
<keyword evidence="6" id="KW-1185">Reference proteome</keyword>
<protein>
    <recommendedName>
        <fullName evidence="7">Family with sequence similarity 186 member A</fullName>
    </recommendedName>
</protein>
<dbReference type="EMBL" id="AAQR03076293">
    <property type="status" value="NOT_ANNOTATED_CDS"/>
    <property type="molecule type" value="Genomic_DNA"/>
</dbReference>
<dbReference type="EMBL" id="AAQR03076289">
    <property type="status" value="NOT_ANNOTATED_CDS"/>
    <property type="molecule type" value="Genomic_DNA"/>
</dbReference>
<dbReference type="PANTHER" id="PTHR33590:SF2">
    <property type="entry name" value="PROTEIN FAM186A"/>
    <property type="match status" value="1"/>
</dbReference>
<dbReference type="EMBL" id="AAQR03076291">
    <property type="status" value="NOT_ANNOTATED_CDS"/>
    <property type="molecule type" value="Genomic_DNA"/>
</dbReference>
<dbReference type="EMBL" id="AAQR03076292">
    <property type="status" value="NOT_ANNOTATED_CDS"/>
    <property type="molecule type" value="Genomic_DNA"/>
</dbReference>
<keyword evidence="1" id="KW-0175">Coiled coil</keyword>
<dbReference type="InParanoid" id="H0XZW3"/>
<dbReference type="InterPro" id="IPR049146">
    <property type="entry name" value="FAM186A_B_C"/>
</dbReference>
<feature type="compositionally biased region" description="Basic and acidic residues" evidence="2">
    <location>
        <begin position="602"/>
        <end position="612"/>
    </location>
</feature>
<feature type="compositionally biased region" description="Basic residues" evidence="2">
    <location>
        <begin position="439"/>
        <end position="448"/>
    </location>
</feature>
<dbReference type="eggNOG" id="ENOG502S707">
    <property type="taxonomic scope" value="Eukaryota"/>
</dbReference>
<dbReference type="EMBL" id="AAQR03076290">
    <property type="status" value="NOT_ANNOTATED_CDS"/>
    <property type="molecule type" value="Genomic_DNA"/>
</dbReference>
<dbReference type="EMBL" id="AAQR03076285">
    <property type="status" value="NOT_ANNOTATED_CDS"/>
    <property type="molecule type" value="Genomic_DNA"/>
</dbReference>
<evidence type="ECO:0008006" key="7">
    <source>
        <dbReference type="Google" id="ProtNLM"/>
    </source>
</evidence>
<organism evidence="5 6">
    <name type="scientific">Otolemur garnettii</name>
    <name type="common">Small-eared galago</name>
    <name type="synonym">Garnett's greater bushbaby</name>
    <dbReference type="NCBI Taxonomy" id="30611"/>
    <lineage>
        <taxon>Eukaryota</taxon>
        <taxon>Metazoa</taxon>
        <taxon>Chordata</taxon>
        <taxon>Craniata</taxon>
        <taxon>Vertebrata</taxon>
        <taxon>Euteleostomi</taxon>
        <taxon>Mammalia</taxon>
        <taxon>Eutheria</taxon>
        <taxon>Euarchontoglires</taxon>
        <taxon>Primates</taxon>
        <taxon>Strepsirrhini</taxon>
        <taxon>Lorisiformes</taxon>
        <taxon>Galagidae</taxon>
        <taxon>Otolemur</taxon>
    </lineage>
</organism>
<evidence type="ECO:0000313" key="5">
    <source>
        <dbReference type="Ensembl" id="ENSOGAP00000021656.1"/>
    </source>
</evidence>
<dbReference type="AlphaFoldDB" id="H0XZW3"/>
<feature type="coiled-coil region" evidence="1">
    <location>
        <begin position="230"/>
        <end position="257"/>
    </location>
</feature>
<feature type="region of interest" description="Disordered" evidence="2">
    <location>
        <begin position="389"/>
        <end position="558"/>
    </location>
</feature>
<proteinExistence type="predicted"/>
<dbReference type="FunCoup" id="H0XZW3">
    <property type="interactions" value="2"/>
</dbReference>
<evidence type="ECO:0000259" key="4">
    <source>
        <dbReference type="Pfam" id="PF20870"/>
    </source>
</evidence>
<feature type="compositionally biased region" description="Polar residues" evidence="2">
    <location>
        <begin position="410"/>
        <end position="427"/>
    </location>
</feature>
<name>H0XZW3_OTOGA</name>
<accession>H0XZW3</accession>